<comment type="subcellular location">
    <subcellularLocation>
        <location evidence="1">Cell membrane</location>
        <topology evidence="1">Multi-pass membrane protein</topology>
    </subcellularLocation>
</comment>
<dbReference type="InterPro" id="IPR027463">
    <property type="entry name" value="AcrB_DN_DC_subdom"/>
</dbReference>
<dbReference type="Gene3D" id="1.20.1640.10">
    <property type="entry name" value="Multidrug efflux transporter AcrB transmembrane domain"/>
    <property type="match status" value="2"/>
</dbReference>
<feature type="transmembrane region" description="Helical" evidence="8">
    <location>
        <begin position="921"/>
        <end position="943"/>
    </location>
</feature>
<dbReference type="Gene3D" id="3.30.2090.10">
    <property type="entry name" value="Multidrug efflux transporter AcrB TolC docking domain, DN and DC subdomains"/>
    <property type="match status" value="2"/>
</dbReference>
<evidence type="ECO:0000256" key="5">
    <source>
        <dbReference type="ARBA" id="ARBA00022692"/>
    </source>
</evidence>
<keyword evidence="3" id="KW-0813">Transport</keyword>
<dbReference type="PANTHER" id="PTHR32063">
    <property type="match status" value="1"/>
</dbReference>
<keyword evidence="10" id="KW-1185">Reference proteome</keyword>
<dbReference type="RefSeq" id="WP_347610443.1">
    <property type="nucleotide sequence ID" value="NZ_JBDPZC010000006.1"/>
</dbReference>
<dbReference type="Proteomes" id="UP001462640">
    <property type="component" value="Unassembled WGS sequence"/>
</dbReference>
<protein>
    <submittedName>
        <fullName evidence="9">CusA/CzcA family heavy metal efflux RND transporter</fullName>
    </submittedName>
</protein>
<dbReference type="PANTHER" id="PTHR32063:SF24">
    <property type="entry name" value="CATION EFFLUX SYSTEM (ACRB_ACRD_ACRF FAMILY)"/>
    <property type="match status" value="1"/>
</dbReference>
<feature type="transmembrane region" description="Helical" evidence="8">
    <location>
        <begin position="892"/>
        <end position="915"/>
    </location>
</feature>
<feature type="transmembrane region" description="Helical" evidence="8">
    <location>
        <begin position="389"/>
        <end position="410"/>
    </location>
</feature>
<evidence type="ECO:0000256" key="6">
    <source>
        <dbReference type="ARBA" id="ARBA00022989"/>
    </source>
</evidence>
<evidence type="ECO:0000256" key="1">
    <source>
        <dbReference type="ARBA" id="ARBA00004651"/>
    </source>
</evidence>
<gene>
    <name evidence="9" type="ORF">ABDJ40_13360</name>
</gene>
<evidence type="ECO:0000313" key="10">
    <source>
        <dbReference type="Proteomes" id="UP001462640"/>
    </source>
</evidence>
<dbReference type="Pfam" id="PF00873">
    <property type="entry name" value="ACR_tran"/>
    <property type="match status" value="1"/>
</dbReference>
<evidence type="ECO:0000256" key="3">
    <source>
        <dbReference type="ARBA" id="ARBA00022448"/>
    </source>
</evidence>
<sequence length="1047" mass="113341">MLNAIVDASLRYKVLVLVAFLVLIGLGVQAFRQVPVDAFPDVTPIQVNIYTESPGLAAEDVEKLLTTPIEGAMAGLPGVEEVRSVSLFGLSYVGIYFRDDVDIYFARRLVGEKLQEAKGRLPQGYGDPVLGPNSSGLGQVFWYTIESADQKLNAMDLRTLHDWTVRLILRTSAGVDDVISWGGDEKQFQVQIDPRKLIKYGLSFKAVMDRLTANNKQVGGQSITLGSEQYLVRGLGLVSSTTDIASIVVAERNGSPIFVRDVAEVKEAAAPRFGAVTRDGKEAVLGIALARVNENAKNVVDAVKAKMVTAQAALPKGVKLNPIYDRTELVDKALKTAQNSLIEGAVLVAIILFLFLGEFRSAIVVIVTLPMAMLIAFILMQQFTVSANLMSLAGLAIGTGMMVDGAVVMVENAFRLLAHARESGKTIHKTRLILEAAREVVNPITFAILIIIVVFMPLFSLTGLEGKLFKPMAYTITFAMIGSLLLSITLVPVLAAMILKPKEERDTFLVRWCKKGYLPLLDWALGRKKLVISAAVLLLIGSLALFPFLGKEFMPTLQEGTIQFRVTGIPSASLDESIRVSSVVSNELHKTFPQVRSVLATIGRAEGGETTDVNYMEINLDTKPQSEWPEKISYPKLAAEMQEAMEKVVPTAVFGATQPIQSRVEELISGVRATLALKLYGEDLETLDRLSSQIKGVLDKVPGAADLSAEANKGKPQLVIKVNREAASRYGINADEILEVVQAGIGGQTVSTLIDGTRRFDISVRLADGFRIDPTAIGAIPLRTGEGALVPFSQVASISLDEGYSFVRRESLQRYSVLQLDVKGRDVDSFVKEANERISAQVKLPAGYWIEWGGAFENQQRAMARLGVIVPLTIGLIFMLLYTAFNSVRHAALIIANVPFAIIGGIVGLFISGQYLSVPSAIGFIAVFGVAMLNGIVMVSFLNDLRRRGRPVREAVREGAALRLRPVLMTASVAILGLIPMLLSTGVGAETQRPLATVVVGGLFTSTALTLLLLPLIYEWLELRAESKARHLPPETSAPPPAEGAPS</sequence>
<dbReference type="SUPFAM" id="SSF82714">
    <property type="entry name" value="Multidrug efflux transporter AcrB TolC docking domain, DN and DC subdomains"/>
    <property type="match status" value="2"/>
</dbReference>
<feature type="transmembrane region" description="Helical" evidence="8">
    <location>
        <begin position="995"/>
        <end position="1018"/>
    </location>
</feature>
<keyword evidence="7 8" id="KW-0472">Membrane</keyword>
<dbReference type="SUPFAM" id="SSF82866">
    <property type="entry name" value="Multidrug efflux transporter AcrB transmembrane domain"/>
    <property type="match status" value="2"/>
</dbReference>
<keyword evidence="5 8" id="KW-0812">Transmembrane</keyword>
<feature type="transmembrane region" description="Helical" evidence="8">
    <location>
        <begin position="472"/>
        <end position="499"/>
    </location>
</feature>
<feature type="transmembrane region" description="Helical" evidence="8">
    <location>
        <begin position="340"/>
        <end position="356"/>
    </location>
</feature>
<keyword evidence="4" id="KW-1003">Cell membrane</keyword>
<dbReference type="Gene3D" id="3.30.70.1440">
    <property type="entry name" value="Multidrug efflux transporter AcrB pore domain"/>
    <property type="match status" value="1"/>
</dbReference>
<accession>A0ABV0GFD5</accession>
<evidence type="ECO:0000256" key="8">
    <source>
        <dbReference type="SAM" id="Phobius"/>
    </source>
</evidence>
<evidence type="ECO:0000256" key="4">
    <source>
        <dbReference type="ARBA" id="ARBA00022475"/>
    </source>
</evidence>
<dbReference type="EMBL" id="JBDPZC010000006">
    <property type="protein sequence ID" value="MEO3713746.1"/>
    <property type="molecule type" value="Genomic_DNA"/>
</dbReference>
<dbReference type="InterPro" id="IPR001036">
    <property type="entry name" value="Acrflvin-R"/>
</dbReference>
<dbReference type="PRINTS" id="PR00702">
    <property type="entry name" value="ACRIFLAVINRP"/>
</dbReference>
<dbReference type="SUPFAM" id="SSF82693">
    <property type="entry name" value="Multidrug efflux transporter AcrB pore domain, PN1, PN2, PC1 and PC2 subdomains"/>
    <property type="match status" value="2"/>
</dbReference>
<feature type="transmembrane region" description="Helical" evidence="8">
    <location>
        <begin position="363"/>
        <end position="383"/>
    </location>
</feature>
<comment type="similarity">
    <text evidence="2">Belongs to the resistance-nodulation-cell division (RND) (TC 2.A.6) family.</text>
</comment>
<organism evidence="9 10">
    <name type="scientific">Roseateles flavus</name>
    <dbReference type="NCBI Taxonomy" id="3149041"/>
    <lineage>
        <taxon>Bacteria</taxon>
        <taxon>Pseudomonadati</taxon>
        <taxon>Pseudomonadota</taxon>
        <taxon>Betaproteobacteria</taxon>
        <taxon>Burkholderiales</taxon>
        <taxon>Sphaerotilaceae</taxon>
        <taxon>Roseateles</taxon>
    </lineage>
</organism>
<dbReference type="NCBIfam" id="TIGR00914">
    <property type="entry name" value="2A0601"/>
    <property type="match status" value="1"/>
</dbReference>
<evidence type="ECO:0000313" key="9">
    <source>
        <dbReference type="EMBL" id="MEO3713746.1"/>
    </source>
</evidence>
<feature type="transmembrane region" description="Helical" evidence="8">
    <location>
        <begin position="440"/>
        <end position="460"/>
    </location>
</feature>
<feature type="transmembrane region" description="Helical" evidence="8">
    <location>
        <begin position="964"/>
        <end position="983"/>
    </location>
</feature>
<dbReference type="Gene3D" id="3.30.70.1430">
    <property type="entry name" value="Multidrug efflux transporter AcrB pore domain"/>
    <property type="match status" value="2"/>
</dbReference>
<dbReference type="InterPro" id="IPR004763">
    <property type="entry name" value="CusA-like"/>
</dbReference>
<dbReference type="Gene3D" id="3.30.70.1320">
    <property type="entry name" value="Multidrug efflux transporter AcrB pore domain like"/>
    <property type="match status" value="1"/>
</dbReference>
<evidence type="ECO:0000256" key="7">
    <source>
        <dbReference type="ARBA" id="ARBA00023136"/>
    </source>
</evidence>
<comment type="caution">
    <text evidence="9">The sequence shown here is derived from an EMBL/GenBank/DDBJ whole genome shotgun (WGS) entry which is preliminary data.</text>
</comment>
<keyword evidence="6 8" id="KW-1133">Transmembrane helix</keyword>
<reference evidence="9 10" key="1">
    <citation type="submission" date="2024-05" db="EMBL/GenBank/DDBJ databases">
        <title>Roseateles sp. 2.12 16S ribosomal RNA gene Genome sequencing and assembly.</title>
        <authorList>
            <person name="Woo H."/>
        </authorList>
    </citation>
    <scope>NUCLEOTIDE SEQUENCE [LARGE SCALE GENOMIC DNA]</scope>
    <source>
        <strain evidence="9 10">2.12</strain>
    </source>
</reference>
<evidence type="ECO:0000256" key="2">
    <source>
        <dbReference type="ARBA" id="ARBA00010942"/>
    </source>
</evidence>
<feature type="transmembrane region" description="Helical" evidence="8">
    <location>
        <begin position="530"/>
        <end position="549"/>
    </location>
</feature>
<name>A0ABV0GFD5_9BURK</name>
<feature type="transmembrane region" description="Helical" evidence="8">
    <location>
        <begin position="866"/>
        <end position="885"/>
    </location>
</feature>
<proteinExistence type="inferred from homology"/>